<keyword evidence="1" id="KW-0678">Repressor</keyword>
<evidence type="ECO:0000259" key="6">
    <source>
        <dbReference type="PROSITE" id="PS50937"/>
    </source>
</evidence>
<dbReference type="PROSITE" id="PS50937">
    <property type="entry name" value="HTH_MERR_2"/>
    <property type="match status" value="1"/>
</dbReference>
<protein>
    <submittedName>
        <fullName evidence="7">MerR family transcriptional regulator</fullName>
    </submittedName>
</protein>
<dbReference type="PANTHER" id="PTHR30204:SF69">
    <property type="entry name" value="MERR-FAMILY TRANSCRIPTIONAL REGULATOR"/>
    <property type="match status" value="1"/>
</dbReference>
<dbReference type="RefSeq" id="WP_190289841.1">
    <property type="nucleotide sequence ID" value="NZ_JABFCZ010000003.1"/>
</dbReference>
<proteinExistence type="predicted"/>
<organism evidence="7 8">
    <name type="scientific">Roseibium aggregatum</name>
    <dbReference type="NCBI Taxonomy" id="187304"/>
    <lineage>
        <taxon>Bacteria</taxon>
        <taxon>Pseudomonadati</taxon>
        <taxon>Pseudomonadota</taxon>
        <taxon>Alphaproteobacteria</taxon>
        <taxon>Hyphomicrobiales</taxon>
        <taxon>Stappiaceae</taxon>
        <taxon>Roseibium</taxon>
    </lineage>
</organism>
<evidence type="ECO:0000313" key="7">
    <source>
        <dbReference type="EMBL" id="MBD1545166.1"/>
    </source>
</evidence>
<evidence type="ECO:0000313" key="8">
    <source>
        <dbReference type="Proteomes" id="UP000598467"/>
    </source>
</evidence>
<evidence type="ECO:0000256" key="2">
    <source>
        <dbReference type="ARBA" id="ARBA00023015"/>
    </source>
</evidence>
<dbReference type="InterPro" id="IPR009061">
    <property type="entry name" value="DNA-bd_dom_put_sf"/>
</dbReference>
<evidence type="ECO:0000256" key="3">
    <source>
        <dbReference type="ARBA" id="ARBA00023125"/>
    </source>
</evidence>
<dbReference type="SMART" id="SM00422">
    <property type="entry name" value="HTH_MERR"/>
    <property type="match status" value="1"/>
</dbReference>
<dbReference type="GO" id="GO:0003677">
    <property type="term" value="F:DNA binding"/>
    <property type="evidence" value="ECO:0007669"/>
    <property type="project" value="UniProtKB-KW"/>
</dbReference>
<dbReference type="InterPro" id="IPR047057">
    <property type="entry name" value="MerR_fam"/>
</dbReference>
<evidence type="ECO:0000256" key="4">
    <source>
        <dbReference type="ARBA" id="ARBA00023163"/>
    </source>
</evidence>
<gene>
    <name evidence="7" type="ORF">HK439_02755</name>
</gene>
<dbReference type="SUPFAM" id="SSF46955">
    <property type="entry name" value="Putative DNA-binding domain"/>
    <property type="match status" value="1"/>
</dbReference>
<dbReference type="InterPro" id="IPR000551">
    <property type="entry name" value="MerR-type_HTH_dom"/>
</dbReference>
<dbReference type="Gene3D" id="1.10.1660.10">
    <property type="match status" value="1"/>
</dbReference>
<dbReference type="EMBL" id="JABFCZ010000003">
    <property type="protein sequence ID" value="MBD1545166.1"/>
    <property type="molecule type" value="Genomic_DNA"/>
</dbReference>
<comment type="caution">
    <text evidence="7">The sequence shown here is derived from an EMBL/GenBank/DDBJ whole genome shotgun (WGS) entry which is preliminary data.</text>
</comment>
<accession>A0A926S492</accession>
<dbReference type="Proteomes" id="UP000598467">
    <property type="component" value="Unassembled WGS sequence"/>
</dbReference>
<name>A0A926S492_9HYPH</name>
<feature type="domain" description="HTH merR-type" evidence="6">
    <location>
        <begin position="15"/>
        <end position="83"/>
    </location>
</feature>
<reference evidence="7" key="1">
    <citation type="submission" date="2020-05" db="EMBL/GenBank/DDBJ databases">
        <title>Identification of trans-AT polyketide cluster in two marine bacteria, producers of a novel glutaramide-containing polyketide sesbanimide D and analogs.</title>
        <authorList>
            <person name="Kacar D."/>
            <person name="Rodriguez P."/>
            <person name="Canedo L."/>
            <person name="Gonzalez E."/>
            <person name="Galan B."/>
            <person name="De La Calle F."/>
            <person name="Garcia J.L."/>
        </authorList>
    </citation>
    <scope>NUCLEOTIDE SEQUENCE</scope>
    <source>
        <strain evidence="7">PHM038</strain>
    </source>
</reference>
<dbReference type="PRINTS" id="PR00040">
    <property type="entry name" value="HTHMERR"/>
</dbReference>
<dbReference type="AlphaFoldDB" id="A0A926S492"/>
<keyword evidence="4" id="KW-0804">Transcription</keyword>
<keyword evidence="3" id="KW-0238">DNA-binding</keyword>
<dbReference type="Pfam" id="PF13411">
    <property type="entry name" value="MerR_1"/>
    <property type="match status" value="1"/>
</dbReference>
<keyword evidence="5" id="KW-0175">Coiled coil</keyword>
<evidence type="ECO:0000256" key="1">
    <source>
        <dbReference type="ARBA" id="ARBA00022491"/>
    </source>
</evidence>
<feature type="coiled-coil region" evidence="5">
    <location>
        <begin position="90"/>
        <end position="131"/>
    </location>
</feature>
<dbReference type="PANTHER" id="PTHR30204">
    <property type="entry name" value="REDOX-CYCLING DRUG-SENSING TRANSCRIPTIONAL ACTIVATOR SOXR"/>
    <property type="match status" value="1"/>
</dbReference>
<evidence type="ECO:0000256" key="5">
    <source>
        <dbReference type="SAM" id="Coils"/>
    </source>
</evidence>
<dbReference type="GO" id="GO:0003700">
    <property type="term" value="F:DNA-binding transcription factor activity"/>
    <property type="evidence" value="ECO:0007669"/>
    <property type="project" value="InterPro"/>
</dbReference>
<keyword evidence="2" id="KW-0805">Transcription regulation</keyword>
<dbReference type="CDD" id="cd00592">
    <property type="entry name" value="HTH_MerR-like"/>
    <property type="match status" value="1"/>
</dbReference>
<sequence length="134" mass="15758">MVSQFKPRPLLRSENYTISDLVERYDTSLRTLRFYEQHGLVQPARPKPNTRVYSRADVERLDFVFDCRLTGMSVRAIASLLRLRDTLPGRDFDKAHARELRNRLSELLQEREQLEEQKQALERGLGLLEERLAS</sequence>